<reference evidence="3 4" key="1">
    <citation type="submission" date="2023-08" db="EMBL/GenBank/DDBJ databases">
        <title>Nocardioides seae sp. nov., a bacterium isolated from a soil.</title>
        <authorList>
            <person name="Wang X."/>
        </authorList>
    </citation>
    <scope>NUCLEOTIDE SEQUENCE [LARGE SCALE GENOMIC DNA]</scope>
    <source>
        <strain evidence="3 4">YZH12</strain>
    </source>
</reference>
<protein>
    <submittedName>
        <fullName evidence="3">Peptidoglycan DD-metalloendopeptidase family protein</fullName>
    </submittedName>
</protein>
<organism evidence="3 4">
    <name type="scientific">Nocardioides imazamoxiresistens</name>
    <dbReference type="NCBI Taxonomy" id="3231893"/>
    <lineage>
        <taxon>Bacteria</taxon>
        <taxon>Bacillati</taxon>
        <taxon>Actinomycetota</taxon>
        <taxon>Actinomycetes</taxon>
        <taxon>Propionibacteriales</taxon>
        <taxon>Nocardioidaceae</taxon>
        <taxon>Nocardioides</taxon>
    </lineage>
</organism>
<dbReference type="InterPro" id="IPR011055">
    <property type="entry name" value="Dup_hybrid_motif"/>
</dbReference>
<dbReference type="Proteomes" id="UP001268542">
    <property type="component" value="Unassembled WGS sequence"/>
</dbReference>
<dbReference type="SUPFAM" id="SSF51261">
    <property type="entry name" value="Duplicated hybrid motif"/>
    <property type="match status" value="1"/>
</dbReference>
<comment type="caution">
    <text evidence="3">The sequence shown here is derived from an EMBL/GenBank/DDBJ whole genome shotgun (WGS) entry which is preliminary data.</text>
</comment>
<keyword evidence="4" id="KW-1185">Reference proteome</keyword>
<name>A0ABU3PVD6_9ACTN</name>
<evidence type="ECO:0000259" key="2">
    <source>
        <dbReference type="Pfam" id="PF01551"/>
    </source>
</evidence>
<dbReference type="CDD" id="cd12797">
    <property type="entry name" value="M23_peptidase"/>
    <property type="match status" value="1"/>
</dbReference>
<dbReference type="InterPro" id="IPR050570">
    <property type="entry name" value="Cell_wall_metabolism_enzyme"/>
</dbReference>
<accession>A0ABU3PVD6</accession>
<dbReference type="Gene3D" id="2.70.70.10">
    <property type="entry name" value="Glucose Permease (Domain IIA)"/>
    <property type="match status" value="1"/>
</dbReference>
<feature type="region of interest" description="Disordered" evidence="1">
    <location>
        <begin position="1"/>
        <end position="42"/>
    </location>
</feature>
<dbReference type="InterPro" id="IPR016047">
    <property type="entry name" value="M23ase_b-sheet_dom"/>
</dbReference>
<feature type="compositionally biased region" description="Basic and acidic residues" evidence="1">
    <location>
        <begin position="208"/>
        <end position="224"/>
    </location>
</feature>
<evidence type="ECO:0000313" key="4">
    <source>
        <dbReference type="Proteomes" id="UP001268542"/>
    </source>
</evidence>
<feature type="domain" description="M23ase beta-sheet core" evidence="2">
    <location>
        <begin position="290"/>
        <end position="385"/>
    </location>
</feature>
<feature type="compositionally biased region" description="Acidic residues" evidence="1">
    <location>
        <begin position="225"/>
        <end position="235"/>
    </location>
</feature>
<proteinExistence type="predicted"/>
<feature type="region of interest" description="Disordered" evidence="1">
    <location>
        <begin position="195"/>
        <end position="237"/>
    </location>
</feature>
<dbReference type="PANTHER" id="PTHR21666:SF270">
    <property type="entry name" value="MUREIN HYDROLASE ACTIVATOR ENVC"/>
    <property type="match status" value="1"/>
</dbReference>
<feature type="compositionally biased region" description="Low complexity" evidence="1">
    <location>
        <begin position="13"/>
        <end position="25"/>
    </location>
</feature>
<evidence type="ECO:0000256" key="1">
    <source>
        <dbReference type="SAM" id="MobiDB-lite"/>
    </source>
</evidence>
<dbReference type="Pfam" id="PF01551">
    <property type="entry name" value="Peptidase_M23"/>
    <property type="match status" value="1"/>
</dbReference>
<gene>
    <name evidence="3" type="ORF">RDV89_06870</name>
</gene>
<dbReference type="PANTHER" id="PTHR21666">
    <property type="entry name" value="PEPTIDASE-RELATED"/>
    <property type="match status" value="1"/>
</dbReference>
<evidence type="ECO:0000313" key="3">
    <source>
        <dbReference type="EMBL" id="MDT9592782.1"/>
    </source>
</evidence>
<sequence length="396" mass="40953">MGNHRGDRRGPRRSASPEAPSPRTAGGKRAARPAPRRRAEAEVLADEAYEVEAVALPATRTTEIPLALTPAVAPVAAQLRRETDFEDTTLTLPAVPADDAPVATTYDVRGFEAQRREEARAARSATAATGRRKAVKPTRRPAVPAGFRLPVLPSAPVVAGVAVLAISAAGAVTASGAGPLAGTDEQAYRVSASTALSGNSVSTSGDLLTERNRAVSRDSERDALEDAAADSELAETEAQAAKRSTALETLAQSAEEQAAIVAANAWVLPVDSYRLTNRFGDARSYYSSGYHTGLDFAAASGTQIRAVAGGVVTSAGFEGSYGNKTVITLEDGTEMWYAHQSSLAVSVGDTVAAGDLIGYVGSTGNSTGPHLHLEVRPGAGDPVDPFRALQVNGVTP</sequence>
<dbReference type="RefSeq" id="WP_315732202.1">
    <property type="nucleotide sequence ID" value="NZ_JAVYII010000002.1"/>
</dbReference>
<dbReference type="EMBL" id="JAVYII010000002">
    <property type="protein sequence ID" value="MDT9592782.1"/>
    <property type="molecule type" value="Genomic_DNA"/>
</dbReference>
<feature type="compositionally biased region" description="Polar residues" evidence="1">
    <location>
        <begin position="195"/>
        <end position="206"/>
    </location>
</feature>